<dbReference type="InterPro" id="IPR000086">
    <property type="entry name" value="NUDIX_hydrolase_dom"/>
</dbReference>
<evidence type="ECO:0000313" key="6">
    <source>
        <dbReference type="EMBL" id="MBA1275457.1"/>
    </source>
</evidence>
<evidence type="ECO:0000256" key="3">
    <source>
        <dbReference type="RuleBase" id="RU003476"/>
    </source>
</evidence>
<organism evidence="6 7">
    <name type="scientific">Stutzerimonas azotifigens</name>
    <dbReference type="NCBI Taxonomy" id="291995"/>
    <lineage>
        <taxon>Bacteria</taxon>
        <taxon>Pseudomonadati</taxon>
        <taxon>Pseudomonadota</taxon>
        <taxon>Gammaproteobacteria</taxon>
        <taxon>Pseudomonadales</taxon>
        <taxon>Pseudomonadaceae</taxon>
        <taxon>Stutzerimonas</taxon>
    </lineage>
</organism>
<evidence type="ECO:0000256" key="2">
    <source>
        <dbReference type="ARBA" id="ARBA00022801"/>
    </source>
</evidence>
<evidence type="ECO:0000313" key="7">
    <source>
        <dbReference type="Proteomes" id="UP000786387"/>
    </source>
</evidence>
<evidence type="ECO:0000256" key="4">
    <source>
        <dbReference type="SAM" id="MobiDB-lite"/>
    </source>
</evidence>
<feature type="domain" description="Nudix hydrolase" evidence="5">
    <location>
        <begin position="9"/>
        <end position="45"/>
    </location>
</feature>
<protein>
    <submittedName>
        <fullName evidence="6">NUDIX domain-containing protein</fullName>
    </submittedName>
</protein>
<dbReference type="PRINTS" id="PR00502">
    <property type="entry name" value="NUDIXFAMILY"/>
</dbReference>
<accession>A0ABR5Z5G5</accession>
<keyword evidence="2 3" id="KW-0378">Hydrolase</keyword>
<evidence type="ECO:0000256" key="1">
    <source>
        <dbReference type="ARBA" id="ARBA00001946"/>
    </source>
</evidence>
<dbReference type="Pfam" id="PF00293">
    <property type="entry name" value="NUDIX"/>
    <property type="match status" value="1"/>
</dbReference>
<feature type="region of interest" description="Disordered" evidence="4">
    <location>
        <begin position="94"/>
        <end position="113"/>
    </location>
</feature>
<comment type="similarity">
    <text evidence="3">Belongs to the Nudix hydrolase family.</text>
</comment>
<proteinExistence type="inferred from homology"/>
<evidence type="ECO:0000259" key="5">
    <source>
        <dbReference type="Pfam" id="PF00293"/>
    </source>
</evidence>
<dbReference type="EMBL" id="JAAMRF010000010">
    <property type="protein sequence ID" value="MBA1275457.1"/>
    <property type="molecule type" value="Genomic_DNA"/>
</dbReference>
<reference evidence="6 7" key="1">
    <citation type="submission" date="2020-02" db="EMBL/GenBank/DDBJ databases">
        <title>Synteny-based analysis reveals conserved mechanism for high triclosan tolerance in Pseudomonas, as well as instances of horizontal transfer.</title>
        <authorList>
            <person name="Mcfarland A.G."/>
            <person name="Bertucci H.K."/>
            <person name="Litmann E."/>
            <person name="Shen J."/>
            <person name="Huttenhower C."/>
            <person name="Hartmann E.M."/>
        </authorList>
    </citation>
    <scope>NUCLEOTIDE SEQUENCE [LARGE SCALE GENOMIC DNA]</scope>
    <source>
        <strain evidence="6 7">115A1</strain>
    </source>
</reference>
<comment type="cofactor">
    <cofactor evidence="1">
        <name>Mg(2+)</name>
        <dbReference type="ChEBI" id="CHEBI:18420"/>
    </cofactor>
</comment>
<dbReference type="InterPro" id="IPR020084">
    <property type="entry name" value="NUDIX_hydrolase_CS"/>
</dbReference>
<gene>
    <name evidence="6" type="ORF">G7026_19095</name>
</gene>
<sequence length="113" mass="12276">MYYALAGQSYWATPSGGLEEGETFCAAAIRELREETGIEVGTVTGPVANRRVSLTLPCAERVLAKFCNPDCTPSDTWLALRYATSCVLQYRTRSLKSPGPTRTGPHAQLLNPP</sequence>
<dbReference type="Gene3D" id="3.90.79.10">
    <property type="entry name" value="Nucleoside Triphosphate Pyrophosphohydrolase"/>
    <property type="match status" value="1"/>
</dbReference>
<dbReference type="SUPFAM" id="SSF55811">
    <property type="entry name" value="Nudix"/>
    <property type="match status" value="1"/>
</dbReference>
<dbReference type="PROSITE" id="PS00893">
    <property type="entry name" value="NUDIX_BOX"/>
    <property type="match status" value="1"/>
</dbReference>
<keyword evidence="7" id="KW-1185">Reference proteome</keyword>
<name>A0ABR5Z5G5_9GAMM</name>
<dbReference type="Proteomes" id="UP000786387">
    <property type="component" value="Unassembled WGS sequence"/>
</dbReference>
<dbReference type="InterPro" id="IPR020476">
    <property type="entry name" value="Nudix_hydrolase"/>
</dbReference>
<dbReference type="InterPro" id="IPR015797">
    <property type="entry name" value="NUDIX_hydrolase-like_dom_sf"/>
</dbReference>
<comment type="caution">
    <text evidence="6">The sequence shown here is derived from an EMBL/GenBank/DDBJ whole genome shotgun (WGS) entry which is preliminary data.</text>
</comment>